<keyword evidence="4" id="KW-1185">Reference proteome</keyword>
<feature type="transmembrane region" description="Helical" evidence="2">
    <location>
        <begin position="219"/>
        <end position="238"/>
    </location>
</feature>
<accession>A0ABY5PHC2</accession>
<sequence>MTDEPDRTEDSEPEAAPAAQAPPPKGRIYTARALILVAVLVGTLSIFATWAREQLLNTDQWVETSTELLENEAINDEIANYLVDELYANVDVSQQLSDRLPPELQPLAPAAAAAVRQGLDRISTRALQNPKVQTLWADANRVSHEQFVAIILDEQSGAVTATDGVVTLDLRSILTQIGQRIGLPNSVLAKIPESAAEIEIVRSDELKTAQNAAQALKTGSYLLTFLTLGLLMLAVWLARGRRRSTMLAAGWALVAAGAIVLLARGIAGQYIVDSLTTTASVQPAAAAAWDIGTTLLTTLGWQFVIVGIGVVIAAWLAGPSRPAVALREFSAPALQQRPDAVGIGVGVALVLLIAWAPIPALRRPWFVLLLIILVAFGVVALRRQTEREFPDAESRGFDFSALRSRGAAAADAAKRAAGKVGGSGADQEPAALPAPDAGEARIAQLERLAKLRDAGVLSDDELAAEKERLLHA</sequence>
<feature type="transmembrane region" description="Helical" evidence="2">
    <location>
        <begin position="250"/>
        <end position="272"/>
    </location>
</feature>
<evidence type="ECO:0000256" key="2">
    <source>
        <dbReference type="SAM" id="Phobius"/>
    </source>
</evidence>
<name>A0ABY5PHC2_9ACTN</name>
<keyword evidence="2" id="KW-0812">Transmembrane</keyword>
<keyword evidence="2" id="KW-1133">Transmembrane helix</keyword>
<reference evidence="4" key="1">
    <citation type="submission" date="2021-11" db="EMBL/GenBank/DDBJ databases">
        <title>Cultivation dependent microbiological survey of springs from the worlds oldest radium mine currently devoted to the extraction of radon-saturated water.</title>
        <authorList>
            <person name="Kapinusova G."/>
            <person name="Smrhova T."/>
            <person name="Strejcek M."/>
            <person name="Suman J."/>
            <person name="Jani K."/>
            <person name="Pajer P."/>
            <person name="Uhlik O."/>
        </authorList>
    </citation>
    <scope>NUCLEOTIDE SEQUENCE [LARGE SCALE GENOMIC DNA]</scope>
    <source>
        <strain evidence="4">J379</strain>
    </source>
</reference>
<gene>
    <name evidence="3" type="ORF">LRS13_00570</name>
</gene>
<keyword evidence="2" id="KW-0472">Membrane</keyword>
<evidence type="ECO:0000313" key="4">
    <source>
        <dbReference type="Proteomes" id="UP001058860"/>
    </source>
</evidence>
<feature type="transmembrane region" description="Helical" evidence="2">
    <location>
        <begin position="299"/>
        <end position="318"/>
    </location>
</feature>
<evidence type="ECO:0000256" key="1">
    <source>
        <dbReference type="SAM" id="MobiDB-lite"/>
    </source>
</evidence>
<organism evidence="3 4">
    <name type="scientific">Svornostia abyssi</name>
    <dbReference type="NCBI Taxonomy" id="2898438"/>
    <lineage>
        <taxon>Bacteria</taxon>
        <taxon>Bacillati</taxon>
        <taxon>Actinomycetota</taxon>
        <taxon>Thermoleophilia</taxon>
        <taxon>Solirubrobacterales</taxon>
        <taxon>Baekduiaceae</taxon>
        <taxon>Svornostia</taxon>
    </lineage>
</organism>
<feature type="transmembrane region" description="Helical" evidence="2">
    <location>
        <begin position="339"/>
        <end position="358"/>
    </location>
</feature>
<feature type="transmembrane region" description="Helical" evidence="2">
    <location>
        <begin position="33"/>
        <end position="51"/>
    </location>
</feature>
<proteinExistence type="predicted"/>
<feature type="region of interest" description="Disordered" evidence="1">
    <location>
        <begin position="1"/>
        <end position="24"/>
    </location>
</feature>
<dbReference type="EMBL" id="CP088295">
    <property type="protein sequence ID" value="UUY04056.1"/>
    <property type="molecule type" value="Genomic_DNA"/>
</dbReference>
<dbReference type="Proteomes" id="UP001058860">
    <property type="component" value="Chromosome"/>
</dbReference>
<protein>
    <submittedName>
        <fullName evidence="3">SHOCT domain-containing protein</fullName>
    </submittedName>
</protein>
<evidence type="ECO:0000313" key="3">
    <source>
        <dbReference type="EMBL" id="UUY04056.1"/>
    </source>
</evidence>
<dbReference type="RefSeq" id="WP_353864550.1">
    <property type="nucleotide sequence ID" value="NZ_CP088295.1"/>
</dbReference>
<feature type="transmembrane region" description="Helical" evidence="2">
    <location>
        <begin position="364"/>
        <end position="381"/>
    </location>
</feature>
<feature type="compositionally biased region" description="Basic and acidic residues" evidence="1">
    <location>
        <begin position="1"/>
        <end position="10"/>
    </location>
</feature>